<dbReference type="Pfam" id="PF00406">
    <property type="entry name" value="ADK"/>
    <property type="match status" value="1"/>
</dbReference>
<name>A0A1I7X7G7_HETBA</name>
<dbReference type="InterPro" id="IPR000850">
    <property type="entry name" value="Adenylat/UMP-CMP_kin"/>
</dbReference>
<dbReference type="Gene3D" id="3.40.50.300">
    <property type="entry name" value="P-loop containing nucleotide triphosphate hydrolases"/>
    <property type="match status" value="1"/>
</dbReference>
<evidence type="ECO:0000313" key="6">
    <source>
        <dbReference type="WBParaSite" id="Hba_13425"/>
    </source>
</evidence>
<organism evidence="5 6">
    <name type="scientific">Heterorhabditis bacteriophora</name>
    <name type="common">Entomopathogenic nematode worm</name>
    <dbReference type="NCBI Taxonomy" id="37862"/>
    <lineage>
        <taxon>Eukaryota</taxon>
        <taxon>Metazoa</taxon>
        <taxon>Ecdysozoa</taxon>
        <taxon>Nematoda</taxon>
        <taxon>Chromadorea</taxon>
        <taxon>Rhabditida</taxon>
        <taxon>Rhabditina</taxon>
        <taxon>Rhabditomorpha</taxon>
        <taxon>Strongyloidea</taxon>
        <taxon>Heterorhabditidae</taxon>
        <taxon>Heterorhabditis</taxon>
    </lineage>
</organism>
<dbReference type="GO" id="GO:0005524">
    <property type="term" value="F:ATP binding"/>
    <property type="evidence" value="ECO:0007669"/>
    <property type="project" value="InterPro"/>
</dbReference>
<dbReference type="PANTHER" id="PTHR23359">
    <property type="entry name" value="NUCLEOTIDE KINASE"/>
    <property type="match status" value="1"/>
</dbReference>
<keyword evidence="2" id="KW-0547">Nucleotide-binding</keyword>
<dbReference type="AlphaFoldDB" id="A0A1I7X7G7"/>
<evidence type="ECO:0000256" key="2">
    <source>
        <dbReference type="ARBA" id="ARBA00022741"/>
    </source>
</evidence>
<evidence type="ECO:0000256" key="1">
    <source>
        <dbReference type="ARBA" id="ARBA00022679"/>
    </source>
</evidence>
<dbReference type="PROSITE" id="PS51257">
    <property type="entry name" value="PROKAR_LIPOPROTEIN"/>
    <property type="match status" value="1"/>
</dbReference>
<dbReference type="WBParaSite" id="Hba_13425">
    <property type="protein sequence ID" value="Hba_13425"/>
    <property type="gene ID" value="Hba_13425"/>
</dbReference>
<keyword evidence="3" id="KW-0418">Kinase</keyword>
<protein>
    <submittedName>
        <fullName evidence="6">Adenylate kinase</fullName>
    </submittedName>
</protein>
<dbReference type="InterPro" id="IPR027417">
    <property type="entry name" value="P-loop_NTPase"/>
</dbReference>
<evidence type="ECO:0000313" key="5">
    <source>
        <dbReference type="Proteomes" id="UP000095283"/>
    </source>
</evidence>
<evidence type="ECO:0000256" key="4">
    <source>
        <dbReference type="SAM" id="SignalP"/>
    </source>
</evidence>
<keyword evidence="5" id="KW-1185">Reference proteome</keyword>
<feature type="chain" id="PRO_5009311025" evidence="4">
    <location>
        <begin position="25"/>
        <end position="421"/>
    </location>
</feature>
<dbReference type="SUPFAM" id="SSF52540">
    <property type="entry name" value="P-loop containing nucleoside triphosphate hydrolases"/>
    <property type="match status" value="1"/>
</dbReference>
<dbReference type="GO" id="GO:0019205">
    <property type="term" value="F:nucleobase-containing compound kinase activity"/>
    <property type="evidence" value="ECO:0007669"/>
    <property type="project" value="InterPro"/>
</dbReference>
<dbReference type="Proteomes" id="UP000095283">
    <property type="component" value="Unplaced"/>
</dbReference>
<dbReference type="GO" id="GO:0006139">
    <property type="term" value="P:nucleobase-containing compound metabolic process"/>
    <property type="evidence" value="ECO:0007669"/>
    <property type="project" value="InterPro"/>
</dbReference>
<feature type="signal peptide" evidence="4">
    <location>
        <begin position="1"/>
        <end position="24"/>
    </location>
</feature>
<sequence>MFVKTNSTSGNKAILLLSAAVVSAMGCAPSGPRDAEESLEDRFAPPPPLPVSIGNGVLRGHNHQHQIIFVFGGPGSQKGMIIEELIHHFDFVSINVEEIIFTYLPNKVANTVETTAEIQDMLKRDSGTLSIEWILTMISARLGTSMQQRFVIDIIPTLGSILKADSFYDSQHEKTMEQFERRYPIMFALELDVSDEVALFDKNCNMATRDEREMKDKKHSSEMNQFVRDIDTGDKGKFEKRLRQYHLCTRPFLEYFAKSKRIVRLSLSENAQNAVSTVSSLMTDFGFTLQRQRPKVIAFAIADDSFEDIDFEYYKMRKIRLSDVIKDRNAPLTSQIQALYRYISRNGATDENFGVTLDNLHNSDSQKRRGINFYEEKVAYLDEFITNKANRRPLMRCVKCSIHSPSPYKVSEVNTTLNNID</sequence>
<proteinExistence type="predicted"/>
<evidence type="ECO:0000256" key="3">
    <source>
        <dbReference type="ARBA" id="ARBA00022777"/>
    </source>
</evidence>
<keyword evidence="1" id="KW-0808">Transferase</keyword>
<keyword evidence="4" id="KW-0732">Signal</keyword>
<reference evidence="6" key="1">
    <citation type="submission" date="2016-11" db="UniProtKB">
        <authorList>
            <consortium name="WormBaseParasite"/>
        </authorList>
    </citation>
    <scope>IDENTIFICATION</scope>
</reference>
<accession>A0A1I7X7G7</accession>